<dbReference type="Gene3D" id="3.40.50.300">
    <property type="entry name" value="P-loop containing nucleotide triphosphate hydrolases"/>
    <property type="match status" value="1"/>
</dbReference>
<evidence type="ECO:0008006" key="3">
    <source>
        <dbReference type="Google" id="ProtNLM"/>
    </source>
</evidence>
<gene>
    <name evidence="1" type="ORF">BC659_1313</name>
</gene>
<reference evidence="1 2" key="1">
    <citation type="submission" date="2019-03" db="EMBL/GenBank/DDBJ databases">
        <title>Genomic Encyclopedia of Archaeal and Bacterial Type Strains, Phase II (KMG-II): from individual species to whole genera.</title>
        <authorList>
            <person name="Goeker M."/>
        </authorList>
    </citation>
    <scope>NUCLEOTIDE SEQUENCE [LARGE SCALE GENOMIC DNA]</scope>
    <source>
        <strain evidence="1 2">DSM 28323</strain>
    </source>
</reference>
<evidence type="ECO:0000313" key="2">
    <source>
        <dbReference type="Proteomes" id="UP000295741"/>
    </source>
</evidence>
<dbReference type="InterPro" id="IPR027417">
    <property type="entry name" value="P-loop_NTPase"/>
</dbReference>
<dbReference type="RefSeq" id="WP_133473832.1">
    <property type="nucleotide sequence ID" value="NZ_SNWP01000010.1"/>
</dbReference>
<dbReference type="OrthoDB" id="856045at2"/>
<accession>A0A4R6J1T9</accession>
<proteinExistence type="predicted"/>
<comment type="caution">
    <text evidence="1">The sequence shown here is derived from an EMBL/GenBank/DDBJ whole genome shotgun (WGS) entry which is preliminary data.</text>
</comment>
<sequence length="1085" mass="125434">MATITDKKRKQEHNGFSPSVNIIRDADNALHYIPTTNSKQVFTQLINDYQTGIRSFTIVGAYGIGKSAFLWAFEKNINHKQYYFSKLGNNIPVKEFKFIRLVGQYNSLRNEVASQLNLDTKKLTSEVLLSSLNKYYKALAKTGKGLVIVVDEFGKFLEYAAKNNPENELYFIQELAEYVNDVKKNIIFITTLHQDFNGYSRGLTQTQQNEWDKVKGRLKEITFNEPVEQLLFLASERLSELKFGQKDKQFSKLFKCIEAAKAFPLKDYFSESFAEKLLPFDILSAAVLTLSLQKYGQNERSLFSFIESNDHLGIRNFKNDQAPYYNVANLYDYLVYNFNSLLTTKFNPHYTQWAAMRIAIERAEGLLGNEVTDALKLVKTIGLLNIFATASARINRTFLADYGKYSLGIKQPAAIIAKLEGFKIIRYVKHSDKLILFEGTDLDIELAINEAGNLVERVVNTVHHLSKYFDFPYIPAKEVHYERGTPRLFAFCLTEEPWVQAPENEVDGIINLIFSDKVSEKDIRVVSESNREAILYGLYKNTDEIRNLLFEIEKIEKVRENNKEDRVALRELNGILQHQVKLLNHYVLANIYAGDQSSIVWYFNGERKTFQNEKSFNQFLSSICNEVYPNTPIYKNEMINKTKLSGALSSAKKNLLKNLIDNWNLADIGFENTKFPPEKTVYLSLLRETGMHRQQGVGYILAEPTSESFNRLWMACNNFLNEARSGKRNLQDLVDILLTKPFKLKKGFIDFWLPIFLFCKRDDFALFQENRYIPQLTIDTLDLVSKAPGDYEIKAFDIAGVRLSIFNSYRNMLSQAEQEKATNSLFIETIRPFLTFYKDLPEYAKHTRSLDKKTLALREAIATAKDPEQTFFEHFPKAMGFSIIELQQNPHELESFINQLQQSIRDIRNCYGDLLDSFELFIQDEIIGSNEQFPTYKSTLQKRFLHVKKHLLQQNQRVFVQRINSELDDRNAWLNAIAQACIGKALSVISDSEKHILFDRMKDMVHELDNLSEISNFNEDKEIAFKLEVTSFVQGLQKNLIRLPKTKNKAYIQLQDKVKSQLGRDKQLNIATLAKLLEELLRNEK</sequence>
<dbReference type="EMBL" id="SNWP01000010">
    <property type="protein sequence ID" value="TDO29230.1"/>
    <property type="molecule type" value="Genomic_DNA"/>
</dbReference>
<keyword evidence="2" id="KW-1185">Reference proteome</keyword>
<dbReference type="AlphaFoldDB" id="A0A4R6J1T9"/>
<name>A0A4R6J1T9_9BACT</name>
<evidence type="ECO:0000313" key="1">
    <source>
        <dbReference type="EMBL" id="TDO29230.1"/>
    </source>
</evidence>
<dbReference type="Proteomes" id="UP000295741">
    <property type="component" value="Unassembled WGS sequence"/>
</dbReference>
<protein>
    <recommendedName>
        <fullName evidence="3">ATP-binding protein</fullName>
    </recommendedName>
</protein>
<organism evidence="1 2">
    <name type="scientific">Sediminibacterium goheungense</name>
    <dbReference type="NCBI Taxonomy" id="1086393"/>
    <lineage>
        <taxon>Bacteria</taxon>
        <taxon>Pseudomonadati</taxon>
        <taxon>Bacteroidota</taxon>
        <taxon>Chitinophagia</taxon>
        <taxon>Chitinophagales</taxon>
        <taxon>Chitinophagaceae</taxon>
        <taxon>Sediminibacterium</taxon>
    </lineage>
</organism>
<dbReference type="SUPFAM" id="SSF52540">
    <property type="entry name" value="P-loop containing nucleoside triphosphate hydrolases"/>
    <property type="match status" value="1"/>
</dbReference>